<dbReference type="PANTHER" id="PTHR11630">
    <property type="entry name" value="DNA REPLICATION LICENSING FACTOR MCM FAMILY MEMBER"/>
    <property type="match status" value="1"/>
</dbReference>
<reference evidence="2" key="1">
    <citation type="submission" date="2023-01" db="EMBL/GenBank/DDBJ databases">
        <title>Genome assembly of the deep-sea coral Lophelia pertusa.</title>
        <authorList>
            <person name="Herrera S."/>
            <person name="Cordes E."/>
        </authorList>
    </citation>
    <scope>NUCLEOTIDE SEQUENCE</scope>
    <source>
        <strain evidence="2">USNM1676648</strain>
        <tissue evidence="2">Polyp</tissue>
    </source>
</reference>
<dbReference type="SUPFAM" id="SSF50249">
    <property type="entry name" value="Nucleic acid-binding proteins"/>
    <property type="match status" value="1"/>
</dbReference>
<dbReference type="Gene3D" id="2.40.50.140">
    <property type="entry name" value="Nucleic acid-binding proteins"/>
    <property type="match status" value="1"/>
</dbReference>
<comment type="caution">
    <text evidence="2">The sequence shown here is derived from an EMBL/GenBank/DDBJ whole genome shotgun (WGS) entry which is preliminary data.</text>
</comment>
<protein>
    <submittedName>
        <fullName evidence="2">Minichromosome maintenance protein 5</fullName>
        <ecNumber evidence="2">3.6.4.12</ecNumber>
    </submittedName>
</protein>
<dbReference type="EC" id="3.6.4.12" evidence="2"/>
<dbReference type="EMBL" id="MU827321">
    <property type="protein sequence ID" value="KAJ7357502.1"/>
    <property type="molecule type" value="Genomic_DNA"/>
</dbReference>
<keyword evidence="2" id="KW-0378">Hydrolase</keyword>
<dbReference type="GO" id="GO:0003697">
    <property type="term" value="F:single-stranded DNA binding"/>
    <property type="evidence" value="ECO:0007669"/>
    <property type="project" value="TreeGrafter"/>
</dbReference>
<dbReference type="GO" id="GO:0006270">
    <property type="term" value="P:DNA replication initiation"/>
    <property type="evidence" value="ECO:0007669"/>
    <property type="project" value="TreeGrafter"/>
</dbReference>
<evidence type="ECO:0000313" key="2">
    <source>
        <dbReference type="EMBL" id="KAJ7357502.1"/>
    </source>
</evidence>
<proteinExistence type="predicted"/>
<feature type="domain" description="MCM OB" evidence="1">
    <location>
        <begin position="2"/>
        <end position="57"/>
    </location>
</feature>
<evidence type="ECO:0000259" key="1">
    <source>
        <dbReference type="Pfam" id="PF17207"/>
    </source>
</evidence>
<accession>A0A9W9YLS8</accession>
<dbReference type="OrthoDB" id="10036721at2759"/>
<dbReference type="InterPro" id="IPR012340">
    <property type="entry name" value="NA-bd_OB-fold"/>
</dbReference>
<dbReference type="GO" id="GO:0043138">
    <property type="term" value="F:3'-5' DNA helicase activity"/>
    <property type="evidence" value="ECO:0007669"/>
    <property type="project" value="TreeGrafter"/>
</dbReference>
<gene>
    <name evidence="2" type="primary">MCM5_4</name>
    <name evidence="2" type="ORF">OS493_025019</name>
</gene>
<evidence type="ECO:0000313" key="3">
    <source>
        <dbReference type="Proteomes" id="UP001163046"/>
    </source>
</evidence>
<name>A0A9W9YLS8_9CNID</name>
<dbReference type="Gene3D" id="3.40.50.300">
    <property type="entry name" value="P-loop containing nucleotide triphosphate hydrolases"/>
    <property type="match status" value="1"/>
</dbReference>
<organism evidence="2 3">
    <name type="scientific">Desmophyllum pertusum</name>
    <dbReference type="NCBI Taxonomy" id="174260"/>
    <lineage>
        <taxon>Eukaryota</taxon>
        <taxon>Metazoa</taxon>
        <taxon>Cnidaria</taxon>
        <taxon>Anthozoa</taxon>
        <taxon>Hexacorallia</taxon>
        <taxon>Scleractinia</taxon>
        <taxon>Caryophylliina</taxon>
        <taxon>Caryophylliidae</taxon>
        <taxon>Desmophyllum</taxon>
    </lineage>
</organism>
<dbReference type="GO" id="GO:0042555">
    <property type="term" value="C:MCM complex"/>
    <property type="evidence" value="ECO:0007669"/>
    <property type="project" value="TreeGrafter"/>
</dbReference>
<dbReference type="GO" id="GO:0016787">
    <property type="term" value="F:hydrolase activity"/>
    <property type="evidence" value="ECO:0007669"/>
    <property type="project" value="UniProtKB-KW"/>
</dbReference>
<sequence length="176" mass="19342">MPDKCKCVDFQVLKLQESPDAVPHGEMPRHMQLYCDRYLTEKVVPGNRVTVMGIYSIKKVSQKGDKDRDGVGVGIRKPYLRVVGIQVDTEGPGRSSGAPLNPLEEEEFNRFSSRPDAFETIAKSIAPFIYGSEDIKKLLPVCCSEVLAKGFLMDSIGVAISTCCCLATLVLPRVSC</sequence>
<dbReference type="Proteomes" id="UP001163046">
    <property type="component" value="Unassembled WGS sequence"/>
</dbReference>
<dbReference type="GO" id="GO:0017116">
    <property type="term" value="F:single-stranded DNA helicase activity"/>
    <property type="evidence" value="ECO:0007669"/>
    <property type="project" value="TreeGrafter"/>
</dbReference>
<dbReference type="GO" id="GO:0005634">
    <property type="term" value="C:nucleus"/>
    <property type="evidence" value="ECO:0007669"/>
    <property type="project" value="TreeGrafter"/>
</dbReference>
<dbReference type="GO" id="GO:0005524">
    <property type="term" value="F:ATP binding"/>
    <property type="evidence" value="ECO:0007669"/>
    <property type="project" value="InterPro"/>
</dbReference>
<dbReference type="AlphaFoldDB" id="A0A9W9YLS8"/>
<keyword evidence="3" id="KW-1185">Reference proteome</keyword>
<dbReference type="InterPro" id="IPR031327">
    <property type="entry name" value="MCM"/>
</dbReference>
<dbReference type="SMART" id="SM00350">
    <property type="entry name" value="MCM"/>
    <property type="match status" value="1"/>
</dbReference>
<dbReference type="InterPro" id="IPR027417">
    <property type="entry name" value="P-loop_NTPase"/>
</dbReference>
<dbReference type="GO" id="GO:0000727">
    <property type="term" value="P:double-strand break repair via break-induced replication"/>
    <property type="evidence" value="ECO:0007669"/>
    <property type="project" value="TreeGrafter"/>
</dbReference>
<dbReference type="Pfam" id="PF17207">
    <property type="entry name" value="MCM_OB"/>
    <property type="match status" value="1"/>
</dbReference>
<dbReference type="PANTHER" id="PTHR11630:SF42">
    <property type="entry name" value="DNA REPLICATION LICENSING FACTOR MCM5"/>
    <property type="match status" value="1"/>
</dbReference>
<dbReference type="InterPro" id="IPR033762">
    <property type="entry name" value="MCM_OB"/>
</dbReference>